<gene>
    <name evidence="1" type="ORF">TVAG_341130</name>
</gene>
<dbReference type="VEuPathDB" id="TrichDB:TVAG_341130"/>
<dbReference type="KEGG" id="tva:4774227"/>
<dbReference type="InterPro" id="IPR016024">
    <property type="entry name" value="ARM-type_fold"/>
</dbReference>
<dbReference type="SMR" id="A2DTS2"/>
<dbReference type="InParanoid" id="A2DTS2"/>
<evidence type="ECO:0000313" key="2">
    <source>
        <dbReference type="Proteomes" id="UP000001542"/>
    </source>
</evidence>
<dbReference type="AlphaFoldDB" id="A2DTS2"/>
<keyword evidence="2" id="KW-1185">Reference proteome</keyword>
<dbReference type="EMBL" id="DS113245">
    <property type="protein sequence ID" value="EAY16219.1"/>
    <property type="molecule type" value="Genomic_DNA"/>
</dbReference>
<reference evidence="1" key="1">
    <citation type="submission" date="2006-10" db="EMBL/GenBank/DDBJ databases">
        <authorList>
            <person name="Amadeo P."/>
            <person name="Zhao Q."/>
            <person name="Wortman J."/>
            <person name="Fraser-Liggett C."/>
            <person name="Carlton J."/>
        </authorList>
    </citation>
    <scope>NUCLEOTIDE SEQUENCE</scope>
    <source>
        <strain evidence="1">G3</strain>
    </source>
</reference>
<name>A2DTS2_TRIV3</name>
<dbReference type="RefSeq" id="XP_001328442.1">
    <property type="nucleotide sequence ID" value="XM_001328407.1"/>
</dbReference>
<dbReference type="SUPFAM" id="SSF48371">
    <property type="entry name" value="ARM repeat"/>
    <property type="match status" value="1"/>
</dbReference>
<dbReference type="Proteomes" id="UP000001542">
    <property type="component" value="Unassembled WGS sequence"/>
</dbReference>
<sequence>MEYKDEDPTQYLINKYSSSNEEILRSLYKSKFNGDKDAKIQHIITKSVDLFSSDPIKYINTLSELISFSKQIDFDLQPDVLQRIIDLSEDPTIPPRILTPPDPNHPQVKAIEYSEDIIENIEKHSDEIQELTYEAIGNLCGCSNLIETFCFYGLLNVFTEKYMFDGILLAIANYAKYCKEYRDNVIGFGILQSIVDHIEFNNNFNYVRLCRLAKSLVNYDFKHPYIENGFEEEFFKLTFDFIEKLWFYWEMKNYDEQRHLVKALTMAICQGVMEDQNTIFQWTEKFLNVSDYTYSKYNNNLSQFFLAIFSNLDDDFCSRLLQLPFFQFINTACLDGDIHTKYTNELLVLSCKKFRNFIFSEQLYLNLINAVQTLKFEFKPTVIDALAVLVLDSNDEQIKLLAESPDAFNAIWSIEAEVENGTCFSRVMALCRIAETSHILNNTVIKDIVFENEDFVDWINEIYDVTSDPEFAANKDPDIVDKFNMTLSTWLLIPPDEEE</sequence>
<reference evidence="1" key="2">
    <citation type="journal article" date="2007" name="Science">
        <title>Draft genome sequence of the sexually transmitted pathogen Trichomonas vaginalis.</title>
        <authorList>
            <person name="Carlton J.M."/>
            <person name="Hirt R.P."/>
            <person name="Silva J.C."/>
            <person name="Delcher A.L."/>
            <person name="Schatz M."/>
            <person name="Zhao Q."/>
            <person name="Wortman J.R."/>
            <person name="Bidwell S.L."/>
            <person name="Alsmark U.C.M."/>
            <person name="Besteiro S."/>
            <person name="Sicheritz-Ponten T."/>
            <person name="Noel C.J."/>
            <person name="Dacks J.B."/>
            <person name="Foster P.G."/>
            <person name="Simillion C."/>
            <person name="Van de Peer Y."/>
            <person name="Miranda-Saavedra D."/>
            <person name="Barton G.J."/>
            <person name="Westrop G.D."/>
            <person name="Mueller S."/>
            <person name="Dessi D."/>
            <person name="Fiori P.L."/>
            <person name="Ren Q."/>
            <person name="Paulsen I."/>
            <person name="Zhang H."/>
            <person name="Bastida-Corcuera F.D."/>
            <person name="Simoes-Barbosa A."/>
            <person name="Brown M.T."/>
            <person name="Hayes R.D."/>
            <person name="Mukherjee M."/>
            <person name="Okumura C.Y."/>
            <person name="Schneider R."/>
            <person name="Smith A.J."/>
            <person name="Vanacova S."/>
            <person name="Villalvazo M."/>
            <person name="Haas B.J."/>
            <person name="Pertea M."/>
            <person name="Feldblyum T.V."/>
            <person name="Utterback T.R."/>
            <person name="Shu C.L."/>
            <person name="Osoegawa K."/>
            <person name="de Jong P.J."/>
            <person name="Hrdy I."/>
            <person name="Horvathova L."/>
            <person name="Zubacova Z."/>
            <person name="Dolezal P."/>
            <person name="Malik S.B."/>
            <person name="Logsdon J.M. Jr."/>
            <person name="Henze K."/>
            <person name="Gupta A."/>
            <person name="Wang C.C."/>
            <person name="Dunne R.L."/>
            <person name="Upcroft J.A."/>
            <person name="Upcroft P."/>
            <person name="White O."/>
            <person name="Salzberg S.L."/>
            <person name="Tang P."/>
            <person name="Chiu C.-H."/>
            <person name="Lee Y.-S."/>
            <person name="Embley T.M."/>
            <person name="Coombs G.H."/>
            <person name="Mottram J.C."/>
            <person name="Tachezy J."/>
            <person name="Fraser-Liggett C.M."/>
            <person name="Johnson P.J."/>
        </authorList>
    </citation>
    <scope>NUCLEOTIDE SEQUENCE [LARGE SCALE GENOMIC DNA]</scope>
    <source>
        <strain evidence="1">G3</strain>
    </source>
</reference>
<protein>
    <submittedName>
        <fullName evidence="1">Uncharacterized protein</fullName>
    </submittedName>
</protein>
<organism evidence="1 2">
    <name type="scientific">Trichomonas vaginalis (strain ATCC PRA-98 / G3)</name>
    <dbReference type="NCBI Taxonomy" id="412133"/>
    <lineage>
        <taxon>Eukaryota</taxon>
        <taxon>Metamonada</taxon>
        <taxon>Parabasalia</taxon>
        <taxon>Trichomonadida</taxon>
        <taxon>Trichomonadidae</taxon>
        <taxon>Trichomonas</taxon>
    </lineage>
</organism>
<accession>A2DTS2</accession>
<proteinExistence type="predicted"/>
<dbReference type="VEuPathDB" id="TrichDB:TVAGG3_1037160"/>
<evidence type="ECO:0000313" key="1">
    <source>
        <dbReference type="EMBL" id="EAY16219.1"/>
    </source>
</evidence>